<dbReference type="EMBL" id="SNWR01000001">
    <property type="protein sequence ID" value="TDO38373.1"/>
    <property type="molecule type" value="Genomic_DNA"/>
</dbReference>
<feature type="domain" description="CBM2" evidence="5">
    <location>
        <begin position="246"/>
        <end position="339"/>
    </location>
</feature>
<dbReference type="PROSITE" id="PS51318">
    <property type="entry name" value="TAT"/>
    <property type="match status" value="1"/>
</dbReference>
<keyword evidence="1" id="KW-0479">Metal-binding</keyword>
<dbReference type="PROSITE" id="PS51677">
    <property type="entry name" value="NODB"/>
    <property type="match status" value="1"/>
</dbReference>
<evidence type="ECO:0000256" key="4">
    <source>
        <dbReference type="SAM" id="SignalP"/>
    </source>
</evidence>
<dbReference type="InterPro" id="IPR006311">
    <property type="entry name" value="TAT_signal"/>
</dbReference>
<dbReference type="SUPFAM" id="SSF49384">
    <property type="entry name" value="Carbohydrate-binding domain"/>
    <property type="match status" value="1"/>
</dbReference>
<dbReference type="GO" id="GO:0016020">
    <property type="term" value="C:membrane"/>
    <property type="evidence" value="ECO:0007669"/>
    <property type="project" value="TreeGrafter"/>
</dbReference>
<feature type="compositionally biased region" description="Pro residues" evidence="3">
    <location>
        <begin position="234"/>
        <end position="249"/>
    </location>
</feature>
<dbReference type="PANTHER" id="PTHR10587">
    <property type="entry name" value="GLYCOSYL TRANSFERASE-RELATED"/>
    <property type="match status" value="1"/>
</dbReference>
<feature type="signal peptide" evidence="4">
    <location>
        <begin position="1"/>
        <end position="33"/>
    </location>
</feature>
<dbReference type="PROSITE" id="PS51173">
    <property type="entry name" value="CBM2"/>
    <property type="match status" value="1"/>
</dbReference>
<keyword evidence="4" id="KW-0732">Signal</keyword>
<dbReference type="GO" id="GO:0005975">
    <property type="term" value="P:carbohydrate metabolic process"/>
    <property type="evidence" value="ECO:0007669"/>
    <property type="project" value="InterPro"/>
</dbReference>
<dbReference type="InterPro" id="IPR001919">
    <property type="entry name" value="CBD2"/>
</dbReference>
<evidence type="ECO:0000313" key="8">
    <source>
        <dbReference type="Proteomes" id="UP000294901"/>
    </source>
</evidence>
<dbReference type="InterPro" id="IPR050248">
    <property type="entry name" value="Polysacc_deacetylase_ArnD"/>
</dbReference>
<evidence type="ECO:0000313" key="7">
    <source>
        <dbReference type="EMBL" id="TDO38373.1"/>
    </source>
</evidence>
<dbReference type="Pfam" id="PF01522">
    <property type="entry name" value="Polysacc_deac_1"/>
    <property type="match status" value="1"/>
</dbReference>
<organism evidence="7 8">
    <name type="scientific">Paractinoplanes brasiliensis</name>
    <dbReference type="NCBI Taxonomy" id="52695"/>
    <lineage>
        <taxon>Bacteria</taxon>
        <taxon>Bacillati</taxon>
        <taxon>Actinomycetota</taxon>
        <taxon>Actinomycetes</taxon>
        <taxon>Micromonosporales</taxon>
        <taxon>Micromonosporaceae</taxon>
        <taxon>Paractinoplanes</taxon>
    </lineage>
</organism>
<evidence type="ECO:0000256" key="2">
    <source>
        <dbReference type="ARBA" id="ARBA00022801"/>
    </source>
</evidence>
<feature type="region of interest" description="Disordered" evidence="3">
    <location>
        <begin position="224"/>
        <end position="252"/>
    </location>
</feature>
<dbReference type="GO" id="GO:0004553">
    <property type="term" value="F:hydrolase activity, hydrolyzing O-glycosyl compounds"/>
    <property type="evidence" value="ECO:0007669"/>
    <property type="project" value="InterPro"/>
</dbReference>
<keyword evidence="8" id="KW-1185">Reference proteome</keyword>
<dbReference type="GO" id="GO:0016810">
    <property type="term" value="F:hydrolase activity, acting on carbon-nitrogen (but not peptide) bonds"/>
    <property type="evidence" value="ECO:0007669"/>
    <property type="project" value="InterPro"/>
</dbReference>
<name>A0A4R6JPD2_9ACTN</name>
<evidence type="ECO:0000256" key="1">
    <source>
        <dbReference type="ARBA" id="ARBA00022723"/>
    </source>
</evidence>
<feature type="domain" description="NodB homology" evidence="6">
    <location>
        <begin position="39"/>
        <end position="215"/>
    </location>
</feature>
<dbReference type="Gene3D" id="2.60.40.290">
    <property type="match status" value="1"/>
</dbReference>
<evidence type="ECO:0000259" key="5">
    <source>
        <dbReference type="PROSITE" id="PS51173"/>
    </source>
</evidence>
<accession>A0A4R6JPD2</accession>
<dbReference type="PANTHER" id="PTHR10587:SF133">
    <property type="entry name" value="CHITIN DEACETYLASE 1-RELATED"/>
    <property type="match status" value="1"/>
</dbReference>
<dbReference type="AlphaFoldDB" id="A0A4R6JPD2"/>
<dbReference type="InterPro" id="IPR008965">
    <property type="entry name" value="CBM2/CBM3_carb-bd_dom_sf"/>
</dbReference>
<evidence type="ECO:0000259" key="6">
    <source>
        <dbReference type="PROSITE" id="PS51677"/>
    </source>
</evidence>
<comment type="caution">
    <text evidence="7">The sequence shown here is derived from an EMBL/GenBank/DDBJ whole genome shotgun (WGS) entry which is preliminary data.</text>
</comment>
<protein>
    <submittedName>
        <fullName evidence="7">Polysaccharide deacetylase</fullName>
    </submittedName>
</protein>
<keyword evidence="2" id="KW-0378">Hydrolase</keyword>
<dbReference type="Proteomes" id="UP000294901">
    <property type="component" value="Unassembled WGS sequence"/>
</dbReference>
<feature type="chain" id="PRO_5020400523" evidence="4">
    <location>
        <begin position="34"/>
        <end position="339"/>
    </location>
</feature>
<evidence type="ECO:0000256" key="3">
    <source>
        <dbReference type="SAM" id="MobiDB-lite"/>
    </source>
</evidence>
<dbReference type="SUPFAM" id="SSF88713">
    <property type="entry name" value="Glycoside hydrolase/deacetylase"/>
    <property type="match status" value="1"/>
</dbReference>
<dbReference type="InterPro" id="IPR002509">
    <property type="entry name" value="NODB_dom"/>
</dbReference>
<dbReference type="GO" id="GO:0046872">
    <property type="term" value="F:metal ion binding"/>
    <property type="evidence" value="ECO:0007669"/>
    <property type="project" value="UniProtKB-KW"/>
</dbReference>
<dbReference type="GO" id="GO:0030247">
    <property type="term" value="F:polysaccharide binding"/>
    <property type="evidence" value="ECO:0007669"/>
    <property type="project" value="UniProtKB-UniRule"/>
</dbReference>
<reference evidence="7 8" key="1">
    <citation type="submission" date="2019-03" db="EMBL/GenBank/DDBJ databases">
        <title>Sequencing the genomes of 1000 actinobacteria strains.</title>
        <authorList>
            <person name="Klenk H.-P."/>
        </authorList>
    </citation>
    <scope>NUCLEOTIDE SEQUENCE [LARGE SCALE GENOMIC DNA]</scope>
    <source>
        <strain evidence="7 8">DSM 43805</strain>
    </source>
</reference>
<dbReference type="InterPro" id="IPR011330">
    <property type="entry name" value="Glyco_hydro/deAcase_b/a-brl"/>
</dbReference>
<gene>
    <name evidence="7" type="ORF">C8E87_2026</name>
</gene>
<dbReference type="SMART" id="SM00637">
    <property type="entry name" value="CBD_II"/>
    <property type="match status" value="1"/>
</dbReference>
<dbReference type="InterPro" id="IPR012291">
    <property type="entry name" value="CBM2_carb-bd_dom_sf"/>
</dbReference>
<dbReference type="Gene3D" id="3.20.20.370">
    <property type="entry name" value="Glycoside hydrolase/deacetylase"/>
    <property type="match status" value="1"/>
</dbReference>
<proteinExistence type="predicted"/>
<sequence length="339" mass="35206">MTRWIRPRSLILTTAAALLAGAGAIALAAPAQAASCENGYVGLTYDDGPNPSTTNQLLNALRSNGLRATMFNTGQNAAANPGLVAAQVSAGMWVGNHSYTHGHMTQMSQQQMQSELSNTQNAIRNAGGGTPTIFRPPYGETNGTLQSVASSLGLRTVTWDVDSQDWNGASTAAIVQAASRLTNGQTILMHDNYQSTISAIPQIAAGLTQRGLCAGMISASTGRAVAPTGGGNPTTPPPSTGNPTTPPPGGGSCTTTYTAGQQWSDRFNGSVTVNGSNNWVVTVTLRSPQRVLATWNASVSWDSSGLVMTARPNGNGNTFGMTIQHNGNWNWPSLSCRTA</sequence>